<evidence type="ECO:0000313" key="13">
    <source>
        <dbReference type="Proteomes" id="UP000017746"/>
    </source>
</evidence>
<feature type="binding site" evidence="8">
    <location>
        <position position="163"/>
    </location>
    <ligand>
        <name>Mn(2+)</name>
        <dbReference type="ChEBI" id="CHEBI:29035"/>
    </ligand>
</feature>
<dbReference type="Pfam" id="PF11975">
    <property type="entry name" value="Glyco_hydro_4C"/>
    <property type="match status" value="1"/>
</dbReference>
<dbReference type="Gene3D" id="3.40.50.720">
    <property type="entry name" value="NAD(P)-binding Rossmann-like Domain"/>
    <property type="match status" value="1"/>
</dbReference>
<dbReference type="PANTHER" id="PTHR32092:SF5">
    <property type="entry name" value="6-PHOSPHO-BETA-GLUCOSIDASE"/>
    <property type="match status" value="1"/>
</dbReference>
<dbReference type="Gene3D" id="3.90.110.10">
    <property type="entry name" value="Lactate dehydrogenase/glycoside hydrolase, family 4, C-terminal"/>
    <property type="match status" value="1"/>
</dbReference>
<dbReference type="PATRIC" id="fig|1246995.3.peg.8348"/>
<evidence type="ECO:0000256" key="8">
    <source>
        <dbReference type="PIRSR" id="PIRSR601088-3"/>
    </source>
</evidence>
<dbReference type="Proteomes" id="UP000017746">
    <property type="component" value="Chromosome"/>
</dbReference>
<feature type="site" description="Increases basicity of active site Tyr" evidence="9">
    <location>
        <position position="104"/>
    </location>
</feature>
<evidence type="ECO:0000259" key="11">
    <source>
        <dbReference type="Pfam" id="PF11975"/>
    </source>
</evidence>
<dbReference type="GO" id="GO:0005975">
    <property type="term" value="P:carbohydrate metabolic process"/>
    <property type="evidence" value="ECO:0007669"/>
    <property type="project" value="InterPro"/>
</dbReference>
<keyword evidence="6 10" id="KW-0326">Glycosidase</keyword>
<feature type="domain" description="Glycosyl hydrolase family 4 C-terminal" evidence="11">
    <location>
        <begin position="189"/>
        <end position="393"/>
    </location>
</feature>
<evidence type="ECO:0000313" key="12">
    <source>
        <dbReference type="EMBL" id="AGZ46504.1"/>
    </source>
</evidence>
<comment type="cofactor">
    <cofactor evidence="10">
        <name>NAD(+)</name>
        <dbReference type="ChEBI" id="CHEBI:57540"/>
    </cofactor>
    <text evidence="10">Binds 1 NAD(+) per subunit.</text>
</comment>
<feature type="binding site" evidence="7">
    <location>
        <position position="143"/>
    </location>
    <ligand>
        <name>substrate</name>
    </ligand>
</feature>
<keyword evidence="4 10" id="KW-0520">NAD</keyword>
<comment type="similarity">
    <text evidence="1 10">Belongs to the glycosyl hydrolase 4 family.</text>
</comment>
<keyword evidence="5 8" id="KW-0464">Manganese</keyword>
<evidence type="ECO:0000256" key="1">
    <source>
        <dbReference type="ARBA" id="ARBA00010141"/>
    </source>
</evidence>
<name>U5WBH9_9ACTN</name>
<dbReference type="KEGG" id="afs:AFR_41250"/>
<dbReference type="InterPro" id="IPR001088">
    <property type="entry name" value="Glyco_hydro_4"/>
</dbReference>
<dbReference type="GO" id="GO:0016616">
    <property type="term" value="F:oxidoreductase activity, acting on the CH-OH group of donors, NAD or NADP as acceptor"/>
    <property type="evidence" value="ECO:0007669"/>
    <property type="project" value="InterPro"/>
</dbReference>
<reference evidence="12 13" key="1">
    <citation type="journal article" date="2014" name="J. Biotechnol.">
        <title>Complete genome sequence of the actinobacterium Actinoplanes friuliensis HAG 010964, producer of the lipopeptide antibiotic friulimycin.</title>
        <authorList>
            <person name="Ruckert C."/>
            <person name="Szczepanowski R."/>
            <person name="Albersmeier A."/>
            <person name="Goesmann A."/>
            <person name="Fischer N."/>
            <person name="Steinkamper A."/>
            <person name="Puhler A."/>
            <person name="Biener R."/>
            <person name="Schwartz D."/>
            <person name="Kalinowski J."/>
        </authorList>
    </citation>
    <scope>NUCLEOTIDE SEQUENCE [LARGE SCALE GENOMIC DNA]</scope>
    <source>
        <strain evidence="12 13">DSM 7358</strain>
    </source>
</reference>
<evidence type="ECO:0000256" key="10">
    <source>
        <dbReference type="RuleBase" id="RU361152"/>
    </source>
</evidence>
<keyword evidence="13" id="KW-1185">Reference proteome</keyword>
<keyword evidence="8" id="KW-0533">Nickel</keyword>
<dbReference type="SUPFAM" id="SSF56327">
    <property type="entry name" value="LDH C-terminal domain-like"/>
    <property type="match status" value="1"/>
</dbReference>
<dbReference type="PRINTS" id="PR00732">
    <property type="entry name" value="GLHYDRLASE4"/>
</dbReference>
<evidence type="ECO:0000256" key="4">
    <source>
        <dbReference type="ARBA" id="ARBA00023027"/>
    </source>
</evidence>
<dbReference type="STRING" id="1246995.AFR_41250"/>
<keyword evidence="8" id="KW-0170">Cobalt</keyword>
<feature type="binding site" evidence="8">
    <location>
        <position position="193"/>
    </location>
    <ligand>
        <name>Mn(2+)</name>
        <dbReference type="ChEBI" id="CHEBI:29035"/>
    </ligand>
</feature>
<dbReference type="AlphaFoldDB" id="U5WBH9"/>
<dbReference type="eggNOG" id="COG1486">
    <property type="taxonomic scope" value="Bacteria"/>
</dbReference>
<dbReference type="InterPro" id="IPR022616">
    <property type="entry name" value="Glyco_hydro_4_C"/>
</dbReference>
<dbReference type="RefSeq" id="WP_023562836.1">
    <property type="nucleotide sequence ID" value="NC_022657.1"/>
</dbReference>
<proteinExistence type="inferred from homology"/>
<evidence type="ECO:0000256" key="5">
    <source>
        <dbReference type="ARBA" id="ARBA00023211"/>
    </source>
</evidence>
<gene>
    <name evidence="12" type="ORF">AFR_41250</name>
</gene>
<evidence type="ECO:0000256" key="9">
    <source>
        <dbReference type="PIRSR" id="PIRSR601088-4"/>
    </source>
</evidence>
<dbReference type="InterPro" id="IPR036291">
    <property type="entry name" value="NAD(P)-bd_dom_sf"/>
</dbReference>
<keyword evidence="3 10" id="KW-0378">Hydrolase</keyword>
<dbReference type="OrthoDB" id="9767022at2"/>
<keyword evidence="8" id="KW-0408">Iron</keyword>
<dbReference type="HOGENOM" id="CLU_045951_0_1_11"/>
<dbReference type="Pfam" id="PF02056">
    <property type="entry name" value="Glyco_hydro_4"/>
    <property type="match status" value="1"/>
</dbReference>
<organism evidence="12 13">
    <name type="scientific">Actinoplanes friuliensis DSM 7358</name>
    <dbReference type="NCBI Taxonomy" id="1246995"/>
    <lineage>
        <taxon>Bacteria</taxon>
        <taxon>Bacillati</taxon>
        <taxon>Actinomycetota</taxon>
        <taxon>Actinomycetes</taxon>
        <taxon>Micromonosporales</taxon>
        <taxon>Micromonosporaceae</taxon>
        <taxon>Actinoplanes</taxon>
    </lineage>
</organism>
<protein>
    <submittedName>
        <fullName evidence="12">6-phospho-beta-glucosidase</fullName>
    </submittedName>
</protein>
<accession>U5WBH9</accession>
<dbReference type="GO" id="GO:0004553">
    <property type="term" value="F:hydrolase activity, hydrolyzing O-glycosyl compounds"/>
    <property type="evidence" value="ECO:0007669"/>
    <property type="project" value="InterPro"/>
</dbReference>
<dbReference type="InterPro" id="IPR015955">
    <property type="entry name" value="Lactate_DH/Glyco_Ohase_4_C"/>
</dbReference>
<dbReference type="PANTHER" id="PTHR32092">
    <property type="entry name" value="6-PHOSPHO-BETA-GLUCOSIDASE-RELATED"/>
    <property type="match status" value="1"/>
</dbReference>
<dbReference type="GO" id="GO:0046872">
    <property type="term" value="F:metal ion binding"/>
    <property type="evidence" value="ECO:0007669"/>
    <property type="project" value="UniProtKB-KW"/>
</dbReference>
<evidence type="ECO:0000256" key="2">
    <source>
        <dbReference type="ARBA" id="ARBA00022723"/>
    </source>
</evidence>
<keyword evidence="2 8" id="KW-0479">Metal-binding</keyword>
<feature type="binding site" evidence="7">
    <location>
        <position position="88"/>
    </location>
    <ligand>
        <name>substrate</name>
    </ligand>
</feature>
<sequence length="418" mass="44512">MKIAVVGGGSTYTPELVDGFARLGSMVSELVLIDPAQERLDIVGAFSARIFQHYGHPGKVTWTTDLDAGVTDADVAVIQLRVGGQTARISDETFPLDCGCVGQETTGAGGLAKALRTVPVVLDVAARVRARAKPDAWIVDFTNPVGIVTRALLDEGHKAVGLCNVAIGFQRRFARMLDVEPSAVVLDHVGLNHLTWERAAYVDGVDRLPALIENHLAELAAEVDLDPEVLTALGNVPSYYLSYFYAHDRHVRDSQGAQTRGQRVAEIEATLLEMYRDPALTEKPALLGERGGAYYSEAAVGLIAALHGLDPDGVHSVNVRNNGTLPFLADHAVIEVSARAGLSGPTPLPVNPLAPDLAGLVAHVSGYEELALGAAVRGGRHRVYRALLAHPLIGQHDYADALTDKLLAAGAQHLAWAR</sequence>
<evidence type="ECO:0000256" key="3">
    <source>
        <dbReference type="ARBA" id="ARBA00022801"/>
    </source>
</evidence>
<dbReference type="SUPFAM" id="SSF51735">
    <property type="entry name" value="NAD(P)-binding Rossmann-fold domains"/>
    <property type="match status" value="1"/>
</dbReference>
<evidence type="ECO:0000256" key="6">
    <source>
        <dbReference type="ARBA" id="ARBA00023295"/>
    </source>
</evidence>
<dbReference type="EMBL" id="CP006272">
    <property type="protein sequence ID" value="AGZ46504.1"/>
    <property type="molecule type" value="Genomic_DNA"/>
</dbReference>
<evidence type="ECO:0000256" key="7">
    <source>
        <dbReference type="PIRSR" id="PIRSR601088-2"/>
    </source>
</evidence>